<evidence type="ECO:0000313" key="7">
    <source>
        <dbReference type="Proteomes" id="UP001497444"/>
    </source>
</evidence>
<feature type="region of interest" description="Disordered" evidence="4">
    <location>
        <begin position="92"/>
        <end position="122"/>
    </location>
</feature>
<dbReference type="InterPro" id="IPR037029">
    <property type="entry name" value="Alliinase_N_sf"/>
</dbReference>
<proteinExistence type="inferred from homology"/>
<feature type="domain" description="Alliinase C-terminal" evidence="5">
    <location>
        <begin position="551"/>
        <end position="665"/>
    </location>
</feature>
<feature type="compositionally biased region" description="Polar residues" evidence="4">
    <location>
        <begin position="94"/>
        <end position="122"/>
    </location>
</feature>
<organism evidence="6 7">
    <name type="scientific">Sphagnum jensenii</name>
    <dbReference type="NCBI Taxonomy" id="128206"/>
    <lineage>
        <taxon>Eukaryota</taxon>
        <taxon>Viridiplantae</taxon>
        <taxon>Streptophyta</taxon>
        <taxon>Embryophyta</taxon>
        <taxon>Bryophyta</taxon>
        <taxon>Sphagnophytina</taxon>
        <taxon>Sphagnopsida</taxon>
        <taxon>Sphagnales</taxon>
        <taxon>Sphagnaceae</taxon>
        <taxon>Sphagnum</taxon>
    </lineage>
</organism>
<dbReference type="CDD" id="cd00609">
    <property type="entry name" value="AAT_like"/>
    <property type="match status" value="1"/>
</dbReference>
<dbReference type="PANTHER" id="PTHR43795:SF22">
    <property type="entry name" value="TRYPTOPHAN AMINOTRANSFERASE-RELATED PROTEIN 2"/>
    <property type="match status" value="1"/>
</dbReference>
<feature type="compositionally biased region" description="Acidic residues" evidence="4">
    <location>
        <begin position="535"/>
        <end position="546"/>
    </location>
</feature>
<feature type="compositionally biased region" description="Basic and acidic residues" evidence="4">
    <location>
        <begin position="218"/>
        <end position="231"/>
    </location>
</feature>
<feature type="domain" description="Alliinase C-terminal" evidence="5">
    <location>
        <begin position="262"/>
        <end position="527"/>
    </location>
</feature>
<dbReference type="InterPro" id="IPR050478">
    <property type="entry name" value="Ethylene_sulfur-biosynth"/>
</dbReference>
<dbReference type="InterPro" id="IPR015421">
    <property type="entry name" value="PyrdxlP-dep_Trfase_major"/>
</dbReference>
<evidence type="ECO:0000259" key="5">
    <source>
        <dbReference type="Pfam" id="PF04864"/>
    </source>
</evidence>
<feature type="region of interest" description="Disordered" evidence="4">
    <location>
        <begin position="524"/>
        <end position="546"/>
    </location>
</feature>
<comment type="cofactor">
    <cofactor evidence="1">
        <name>pyridoxal 5'-phosphate</name>
        <dbReference type="ChEBI" id="CHEBI:597326"/>
    </cofactor>
</comment>
<keyword evidence="7" id="KW-1185">Reference proteome</keyword>
<dbReference type="Pfam" id="PF04864">
    <property type="entry name" value="Alliinase_C"/>
    <property type="match status" value="2"/>
</dbReference>
<protein>
    <recommendedName>
        <fullName evidence="5">Alliinase C-terminal domain-containing protein</fullName>
    </recommendedName>
</protein>
<dbReference type="EMBL" id="OZ020101">
    <property type="protein sequence ID" value="CAK9274205.1"/>
    <property type="molecule type" value="Genomic_DNA"/>
</dbReference>
<keyword evidence="3" id="KW-0663">Pyridoxal phosphate</keyword>
<evidence type="ECO:0000256" key="4">
    <source>
        <dbReference type="SAM" id="MobiDB-lite"/>
    </source>
</evidence>
<sequence length="666" mass="74262">MGHGGRGTAATHQQQQQQHNGENPIAVKTAAVSARVLLLSSRKRMITTAASGLQQQQLSTSLPPWLPLHASLALNLALVYYVMCINITAAPGTHQHSNRGQQQLVPGSTSRQQDAARCSNSSNDHELLLQQQQQGGANRDYRFCSCNNNSSSSTSAARAHKKPVQDFVFHDEDVQRPVTSALVSPAPHLSSSALEHAHECSSNGHFVVFDQQQQQQHEQQRSSRDRDDQLQQRRRRRTGACHCHACFKGPQCAELATDCILNLSFGDPTMFESYWLALGSEATTSIPAWQGMSYFAHKHNAFLFVDPYLEQAIRELHSLVGNAVTKNRHIVVGVGSTQLFQAAIYALVSLQQPQAAAANSSTTPTNIVSAVPYYSAYPEVVSFQQSGKYRWAGDASKFQQGNADQKAAYIEIVTSPNNPEGSIRQAVLQDDASSYGSTIHDLAYYWPQYTPITATADYPVMLFTFSKITGHAGTRLGWAIVEDVRVATKMSEFIRVNTVGVSQDSQLRATTLIRTIINGHKQAKMKQKHVKDNGGEEEEEEEEEEDHLVDCNTQQKQWRPFFHYGQTILEERWRQVLLVLEGHSLFNIPTYDQAFCSFLHKSFQPNPAFLWLECTDGQDCHQLLLKHRIVTRDGPSFGASSAFVRLSLLDRDSLFDLLLQRLASLR</sequence>
<dbReference type="InterPro" id="IPR006948">
    <property type="entry name" value="Alliinase_C"/>
</dbReference>
<dbReference type="PANTHER" id="PTHR43795">
    <property type="entry name" value="BIFUNCTIONAL ASPARTATE AMINOTRANSFERASE AND GLUTAMATE/ASPARTATE-PREPHENATE AMINOTRANSFERASE-RELATED"/>
    <property type="match status" value="1"/>
</dbReference>
<gene>
    <name evidence="6" type="ORF">CSSPJE1EN1_LOCUS19683</name>
</gene>
<reference evidence="6" key="1">
    <citation type="submission" date="2024-02" db="EMBL/GenBank/DDBJ databases">
        <authorList>
            <consortium name="ELIXIR-Norway"/>
            <consortium name="Elixir Norway"/>
        </authorList>
    </citation>
    <scope>NUCLEOTIDE SEQUENCE</scope>
</reference>
<dbReference type="SUPFAM" id="SSF53383">
    <property type="entry name" value="PLP-dependent transferases"/>
    <property type="match status" value="2"/>
</dbReference>
<feature type="region of interest" description="Disordered" evidence="4">
    <location>
        <begin position="211"/>
        <end position="233"/>
    </location>
</feature>
<evidence type="ECO:0000313" key="6">
    <source>
        <dbReference type="EMBL" id="CAK9274205.1"/>
    </source>
</evidence>
<evidence type="ECO:0000256" key="1">
    <source>
        <dbReference type="ARBA" id="ARBA00001933"/>
    </source>
</evidence>
<dbReference type="Gene3D" id="2.10.25.30">
    <property type="entry name" value="EGF-like, alliinase"/>
    <property type="match status" value="1"/>
</dbReference>
<dbReference type="Gene3D" id="3.90.1150.10">
    <property type="entry name" value="Aspartate Aminotransferase, domain 1"/>
    <property type="match status" value="1"/>
</dbReference>
<evidence type="ECO:0000256" key="2">
    <source>
        <dbReference type="ARBA" id="ARBA00006312"/>
    </source>
</evidence>
<dbReference type="Gene3D" id="3.40.640.10">
    <property type="entry name" value="Type I PLP-dependent aspartate aminotransferase-like (Major domain)"/>
    <property type="match status" value="1"/>
</dbReference>
<evidence type="ECO:0000256" key="3">
    <source>
        <dbReference type="ARBA" id="ARBA00022898"/>
    </source>
</evidence>
<feature type="region of interest" description="Disordered" evidence="4">
    <location>
        <begin position="1"/>
        <end position="25"/>
    </location>
</feature>
<dbReference type="InterPro" id="IPR015424">
    <property type="entry name" value="PyrdxlP-dep_Trfase"/>
</dbReference>
<dbReference type="InterPro" id="IPR015422">
    <property type="entry name" value="PyrdxlP-dep_Trfase_small"/>
</dbReference>
<dbReference type="Proteomes" id="UP001497444">
    <property type="component" value="Chromosome 6"/>
</dbReference>
<accession>A0ABP0X536</accession>
<name>A0ABP0X536_9BRYO</name>
<comment type="similarity">
    <text evidence="2">Belongs to the alliinase family.</text>
</comment>